<dbReference type="EMBL" id="UINC01196307">
    <property type="protein sequence ID" value="SVE13255.1"/>
    <property type="molecule type" value="Genomic_DNA"/>
</dbReference>
<feature type="non-terminal residue" evidence="1">
    <location>
        <position position="1"/>
    </location>
</feature>
<evidence type="ECO:0000313" key="1">
    <source>
        <dbReference type="EMBL" id="SVE13255.1"/>
    </source>
</evidence>
<name>A0A383B1C5_9ZZZZ</name>
<proteinExistence type="predicted"/>
<reference evidence="1" key="1">
    <citation type="submission" date="2018-05" db="EMBL/GenBank/DDBJ databases">
        <authorList>
            <person name="Lanie J.A."/>
            <person name="Ng W.-L."/>
            <person name="Kazmierczak K.M."/>
            <person name="Andrzejewski T.M."/>
            <person name="Davidsen T.M."/>
            <person name="Wayne K.J."/>
            <person name="Tettelin H."/>
            <person name="Glass J.I."/>
            <person name="Rusch D."/>
            <person name="Podicherti R."/>
            <person name="Tsui H.-C.T."/>
            <person name="Winkler M.E."/>
        </authorList>
    </citation>
    <scope>NUCLEOTIDE SEQUENCE</scope>
</reference>
<accession>A0A383B1C5</accession>
<protein>
    <submittedName>
        <fullName evidence="1">Uncharacterized protein</fullName>
    </submittedName>
</protein>
<sequence>YSSKNCQYGYRPKPHCRDDAVSPHYSGVERV</sequence>
<gene>
    <name evidence="1" type="ORF">METZ01_LOCUS466109</name>
</gene>
<feature type="non-terminal residue" evidence="1">
    <location>
        <position position="31"/>
    </location>
</feature>
<organism evidence="1">
    <name type="scientific">marine metagenome</name>
    <dbReference type="NCBI Taxonomy" id="408172"/>
    <lineage>
        <taxon>unclassified sequences</taxon>
        <taxon>metagenomes</taxon>
        <taxon>ecological metagenomes</taxon>
    </lineage>
</organism>
<dbReference type="AlphaFoldDB" id="A0A383B1C5"/>